<dbReference type="EMBL" id="JAAOIW010000003">
    <property type="protein sequence ID" value="NHN29915.1"/>
    <property type="molecule type" value="Genomic_DNA"/>
</dbReference>
<keyword evidence="1" id="KW-0223">Dioxygenase</keyword>
<reference evidence="1" key="1">
    <citation type="submission" date="2020-03" db="EMBL/GenBank/DDBJ databases">
        <title>Draft sequencing of Paenibacilllus sp. S3N08.</title>
        <authorList>
            <person name="Kim D.-U."/>
        </authorList>
    </citation>
    <scope>NUCLEOTIDE SEQUENCE</scope>
    <source>
        <strain evidence="1">S3N08</strain>
    </source>
</reference>
<sequence>MITAEQVQFYHDNGYLLVKGVYNKEEVEMFRGSVDTFLKRAAASKFDRSHAWQGDYMPPEELKKLVLKGFHDVQYHDAQFSRMITQLNLVGIFAKLIGDNVQLHHTKMMVKPPEKGAAFPMHQDYPYFPHTKHSMMLASIHLDQTNEENGCLHVIPGSHKLGPLPHIGSYYLNHKEYPIASGIPCLAEAGDVLFFNYLTIHGSPINRSDRTRRNILVQVRDPEDLPTNDKHVNWGQGLMLNGINPVFRNYKYEGKLANDETMEL</sequence>
<dbReference type="Proteomes" id="UP001165962">
    <property type="component" value="Unassembled WGS sequence"/>
</dbReference>
<proteinExistence type="predicted"/>
<name>A0ABX0J0Z1_9BACL</name>
<dbReference type="PANTHER" id="PTHR20883:SF48">
    <property type="entry name" value="ECTOINE DIOXYGENASE"/>
    <property type="match status" value="1"/>
</dbReference>
<dbReference type="RefSeq" id="WP_166148479.1">
    <property type="nucleotide sequence ID" value="NZ_JAAOIW010000003.1"/>
</dbReference>
<keyword evidence="1" id="KW-0560">Oxidoreductase</keyword>
<evidence type="ECO:0000313" key="1">
    <source>
        <dbReference type="EMBL" id="NHN29915.1"/>
    </source>
</evidence>
<dbReference type="Pfam" id="PF05721">
    <property type="entry name" value="PhyH"/>
    <property type="match status" value="1"/>
</dbReference>
<accession>A0ABX0J0Z1</accession>
<protein>
    <submittedName>
        <fullName evidence="1">Phytanoyl-CoA dioxygenase family protein</fullName>
    </submittedName>
</protein>
<dbReference type="GO" id="GO:0051213">
    <property type="term" value="F:dioxygenase activity"/>
    <property type="evidence" value="ECO:0007669"/>
    <property type="project" value="UniProtKB-KW"/>
</dbReference>
<evidence type="ECO:0000313" key="2">
    <source>
        <dbReference type="Proteomes" id="UP001165962"/>
    </source>
</evidence>
<dbReference type="SUPFAM" id="SSF51197">
    <property type="entry name" value="Clavaminate synthase-like"/>
    <property type="match status" value="1"/>
</dbReference>
<dbReference type="Gene3D" id="2.60.120.620">
    <property type="entry name" value="q2cbj1_9rhob like domain"/>
    <property type="match status" value="1"/>
</dbReference>
<organism evidence="1 2">
    <name type="scientific">Paenibacillus agricola</name>
    <dbReference type="NCBI Taxonomy" id="2716264"/>
    <lineage>
        <taxon>Bacteria</taxon>
        <taxon>Bacillati</taxon>
        <taxon>Bacillota</taxon>
        <taxon>Bacilli</taxon>
        <taxon>Bacillales</taxon>
        <taxon>Paenibacillaceae</taxon>
        <taxon>Paenibacillus</taxon>
    </lineage>
</organism>
<dbReference type="PANTHER" id="PTHR20883">
    <property type="entry name" value="PHYTANOYL-COA DIOXYGENASE DOMAIN CONTAINING 1"/>
    <property type="match status" value="1"/>
</dbReference>
<gene>
    <name evidence="1" type="ORF">G9U52_08710</name>
</gene>
<comment type="caution">
    <text evidence="1">The sequence shown here is derived from an EMBL/GenBank/DDBJ whole genome shotgun (WGS) entry which is preliminary data.</text>
</comment>
<keyword evidence="2" id="KW-1185">Reference proteome</keyword>
<dbReference type="InterPro" id="IPR008775">
    <property type="entry name" value="Phytyl_CoA_dOase-like"/>
</dbReference>